<keyword evidence="1" id="KW-0677">Repeat</keyword>
<dbReference type="Gene3D" id="3.40.50.300">
    <property type="entry name" value="P-loop containing nucleotide triphosphate hydrolases"/>
    <property type="match status" value="1"/>
</dbReference>
<reference evidence="4" key="1">
    <citation type="journal article" date="2021" name="Nat. Commun.">
        <title>Genetic determinants of endophytism in the Arabidopsis root mycobiome.</title>
        <authorList>
            <person name="Mesny F."/>
            <person name="Miyauchi S."/>
            <person name="Thiergart T."/>
            <person name="Pickel B."/>
            <person name="Atanasova L."/>
            <person name="Karlsson M."/>
            <person name="Huettel B."/>
            <person name="Barry K.W."/>
            <person name="Haridas S."/>
            <person name="Chen C."/>
            <person name="Bauer D."/>
            <person name="Andreopoulos W."/>
            <person name="Pangilinan J."/>
            <person name="LaButti K."/>
            <person name="Riley R."/>
            <person name="Lipzen A."/>
            <person name="Clum A."/>
            <person name="Drula E."/>
            <person name="Henrissat B."/>
            <person name="Kohler A."/>
            <person name="Grigoriev I.V."/>
            <person name="Martin F.M."/>
            <person name="Hacquard S."/>
        </authorList>
    </citation>
    <scope>NUCLEOTIDE SEQUENCE</scope>
    <source>
        <strain evidence="4">MPI-SDFR-AT-0073</strain>
    </source>
</reference>
<dbReference type="InterPro" id="IPR056884">
    <property type="entry name" value="NPHP3-like_N"/>
</dbReference>
<dbReference type="SUPFAM" id="SSF52540">
    <property type="entry name" value="P-loop containing nucleoside triphosphate hydrolases"/>
    <property type="match status" value="1"/>
</dbReference>
<evidence type="ECO:0000256" key="1">
    <source>
        <dbReference type="ARBA" id="ARBA00022737"/>
    </source>
</evidence>
<dbReference type="OrthoDB" id="443402at2759"/>
<dbReference type="Pfam" id="PF24883">
    <property type="entry name" value="NPHP3_N"/>
    <property type="match status" value="1"/>
</dbReference>
<accession>A0A9P8UH84</accession>
<feature type="region of interest" description="Disordered" evidence="2">
    <location>
        <begin position="1038"/>
        <end position="1058"/>
    </location>
</feature>
<keyword evidence="5" id="KW-1185">Reference proteome</keyword>
<dbReference type="Proteomes" id="UP000758603">
    <property type="component" value="Unassembled WGS sequence"/>
</dbReference>
<evidence type="ECO:0000313" key="4">
    <source>
        <dbReference type="EMBL" id="KAH6652150.1"/>
    </source>
</evidence>
<evidence type="ECO:0000256" key="2">
    <source>
        <dbReference type="SAM" id="MobiDB-lite"/>
    </source>
</evidence>
<dbReference type="GeneID" id="70136606"/>
<feature type="domain" description="Nephrocystin 3-like N-terminal" evidence="3">
    <location>
        <begin position="254"/>
        <end position="430"/>
    </location>
</feature>
<evidence type="ECO:0000313" key="5">
    <source>
        <dbReference type="Proteomes" id="UP000758603"/>
    </source>
</evidence>
<dbReference type="RefSeq" id="XP_045956428.1">
    <property type="nucleotide sequence ID" value="XM_046107715.1"/>
</dbReference>
<dbReference type="EMBL" id="JAGPXC010000006">
    <property type="protein sequence ID" value="KAH6652150.1"/>
    <property type="molecule type" value="Genomic_DNA"/>
</dbReference>
<comment type="caution">
    <text evidence="4">The sequence shown here is derived from an EMBL/GenBank/DDBJ whole genome shotgun (WGS) entry which is preliminary data.</text>
</comment>
<sequence length="1058" mass="117714">MDAVAVLSVAGAILSFAQLGTELLSPSTKSYGNRSIPLFDATHISERLRELESTLSSAAKLVGARVGEHDLAASSLFEEAAASCLGDIRILLEQLRNVKERIESGGQLNLLEDMEAAFRSSVFSRLPQDKIEHLSKVVTVYVSSVVGSRIIEIEGIVDSLKGDSRYTRPEHESRVDSMAQDLASLQAELSRISARLERRSVVASFSPDDISTIQSLMTRLDVEDHIIVDRIVASLNYDSRPVRHDSVPQAHKDTFRWAFDSQLADWFRSGNGTFWVSGKPGSGKSTFMKFISSHKQTKELLSSWAGSTDKLAIAAHFFWIAGTPIQKSWQGLFQSLLFDTFHKQPAVVRLICPSRWAAARKGNWQEAAEPWSVTELGVALRALATTPEFPLKLCFFIDGLDEYDSDHSELCDILYDMASSSHIKICLSSRPWPVFEERFGTDDKKRIDIHELTKDDILQFVIDQLQWPDDKDSEISDEERDEICQQIATGADGVFLWAFFVTKSLREAVSKGATVTDLRNRLRGLPSDLEQLFRTMLESVDKVSHPKMAGILQAASNALEPLHIDLYWMLEKEFESRDYAHHCPIQATSWEERSKQRENTTRSVSDKTKGLLKLVNQRFEFLHRTVKDFVLTKDMGEYLRGKLPAGYNGYIAIAAAYLGFLKTTSFENSIIAGVVRLGQGRNSGPFTSHLNQALTYTSEALKSNESPELLALLGAFEKSVDQMIRSGHVTLRGPNAEGCDSRLLFREELLRHNLTPFIKQRLREEAGFFDVFDEPPFYSALMPMSLSSGESPAPVPAVLDILLRYEENPNNTTRDRSTGISNSASGTPSPWVLFARDVMSVFNMLTVPCNFPAIRFNDTLSNGIFDLLLSHGADSNASLLPDRPIGAHTAFSHFLGISLSQFLGPECYEGYLRTLGAFLRAGASLGVPSALSRGSDFRLDPKTDDQKAFGNLARERPDESVLTSFCTELETLLSRLAADPGRANFIQSVVTILVIHCSGLEEELRQIASAVSKGCPEYIHQILLPMIERELARKGSTKRSRGSWDGALSNSAVKHLRH</sequence>
<dbReference type="PANTHER" id="PTHR10039">
    <property type="entry name" value="AMELOGENIN"/>
    <property type="match status" value="1"/>
</dbReference>
<organism evidence="4 5">
    <name type="scientific">Truncatella angustata</name>
    <dbReference type="NCBI Taxonomy" id="152316"/>
    <lineage>
        <taxon>Eukaryota</taxon>
        <taxon>Fungi</taxon>
        <taxon>Dikarya</taxon>
        <taxon>Ascomycota</taxon>
        <taxon>Pezizomycotina</taxon>
        <taxon>Sordariomycetes</taxon>
        <taxon>Xylariomycetidae</taxon>
        <taxon>Amphisphaeriales</taxon>
        <taxon>Sporocadaceae</taxon>
        <taxon>Truncatella</taxon>
    </lineage>
</organism>
<dbReference type="PANTHER" id="PTHR10039:SF5">
    <property type="entry name" value="NACHT DOMAIN-CONTAINING PROTEIN"/>
    <property type="match status" value="1"/>
</dbReference>
<protein>
    <recommendedName>
        <fullName evidence="3">Nephrocystin 3-like N-terminal domain-containing protein</fullName>
    </recommendedName>
</protein>
<gene>
    <name evidence="4" type="ORF">BKA67DRAFT_660917</name>
</gene>
<name>A0A9P8UH84_9PEZI</name>
<evidence type="ECO:0000259" key="3">
    <source>
        <dbReference type="Pfam" id="PF24883"/>
    </source>
</evidence>
<dbReference type="AlphaFoldDB" id="A0A9P8UH84"/>
<dbReference type="InterPro" id="IPR027417">
    <property type="entry name" value="P-loop_NTPase"/>
</dbReference>
<proteinExistence type="predicted"/>